<comment type="caution">
    <text evidence="1">The sequence shown here is derived from an EMBL/GenBank/DDBJ whole genome shotgun (WGS) entry which is preliminary data.</text>
</comment>
<evidence type="ECO:0000313" key="4">
    <source>
        <dbReference type="Proteomes" id="UP001172791"/>
    </source>
</evidence>
<dbReference type="AlphaFoldDB" id="A0AAW7MH62"/>
<organism evidence="1 4">
    <name type="scientific">Pandoraea cepalis</name>
    <dbReference type="NCBI Taxonomy" id="2508294"/>
    <lineage>
        <taxon>Bacteria</taxon>
        <taxon>Pseudomonadati</taxon>
        <taxon>Pseudomonadota</taxon>
        <taxon>Betaproteobacteria</taxon>
        <taxon>Burkholderiales</taxon>
        <taxon>Burkholderiaceae</taxon>
        <taxon>Pandoraea</taxon>
    </lineage>
</organism>
<name>A0AAW7MH62_9BURK</name>
<dbReference type="EMBL" id="QAID01000021">
    <property type="protein sequence ID" value="MDN4576652.1"/>
    <property type="molecule type" value="Genomic_DNA"/>
</dbReference>
<evidence type="ECO:0000313" key="3">
    <source>
        <dbReference type="Proteomes" id="UP001172788"/>
    </source>
</evidence>
<sequence>MSNASYLFRGVVYRPDDAAFASFLNNAHNEPDRPVCQCRTPGLEMYVAKVGTQHYIKRMPNTGGLHHPECDSYEPPPELSGLGEVAGSAIQTNTKDGITTLKFDFALSKGAGRAAPATTGAEKSTVKSDGKKLTLRGALHYLIDQAGLSRWSPAMAGKRNWYIFRKYLLEAAADKAVKGNALGNNLFVPESFSLERKSEINQRRNELFAQLKVSERSARKLMILVAEVKEFAPARFGKKLIVKHMPDSFFMLDDALYKRLDKRFHAEMALWSAHEGSHLMIAATFGVGPEGIAGLEEASLVLTNENWIPYETTDEKELLNALNGRRYVKGLRYNLPSTKPLASVVLADTEPPTALYIIPSDVDEAFTEELETLQQESNVASWNWAPANEPMPPLPAPRSSAA</sequence>
<dbReference type="Proteomes" id="UP001172788">
    <property type="component" value="Unassembled WGS sequence"/>
</dbReference>
<dbReference type="EMBL" id="QAIC01000024">
    <property type="protein sequence ID" value="MDN4572001.1"/>
    <property type="molecule type" value="Genomic_DNA"/>
</dbReference>
<gene>
    <name evidence="1" type="ORF">DBA34_01785</name>
    <name evidence="2" type="ORF">DBB29_00700</name>
</gene>
<dbReference type="RefSeq" id="WP_301233341.1">
    <property type="nucleotide sequence ID" value="NZ_QAIC01000024.1"/>
</dbReference>
<keyword evidence="3" id="KW-1185">Reference proteome</keyword>
<dbReference type="InterPro" id="IPR009553">
    <property type="entry name" value="DUF1173"/>
</dbReference>
<evidence type="ECO:0000313" key="1">
    <source>
        <dbReference type="EMBL" id="MDN4572001.1"/>
    </source>
</evidence>
<dbReference type="Proteomes" id="UP001172791">
    <property type="component" value="Unassembled WGS sequence"/>
</dbReference>
<evidence type="ECO:0000313" key="2">
    <source>
        <dbReference type="EMBL" id="MDN4576652.1"/>
    </source>
</evidence>
<reference evidence="1" key="1">
    <citation type="submission" date="2018-04" db="EMBL/GenBank/DDBJ databases">
        <authorList>
            <person name="Jy Z."/>
        </authorList>
    </citation>
    <scope>NUCLEOTIDE SEQUENCE</scope>
    <source>
        <strain evidence="2">AS13</strain>
        <strain evidence="1">LA18</strain>
    </source>
</reference>
<dbReference type="Pfam" id="PF06666">
    <property type="entry name" value="DUF1173"/>
    <property type="match status" value="1"/>
</dbReference>
<evidence type="ECO:0008006" key="5">
    <source>
        <dbReference type="Google" id="ProtNLM"/>
    </source>
</evidence>
<accession>A0AAW7MH62</accession>
<proteinExistence type="predicted"/>
<protein>
    <recommendedName>
        <fullName evidence="5">DUF1173 domain-containing protein</fullName>
    </recommendedName>
</protein>